<evidence type="ECO:0000259" key="4">
    <source>
        <dbReference type="SMART" id="SM00382"/>
    </source>
</evidence>
<dbReference type="Proteomes" id="UP000005092">
    <property type="component" value="Unassembled WGS sequence"/>
</dbReference>
<proteinExistence type="inferred from homology"/>
<evidence type="ECO:0000256" key="2">
    <source>
        <dbReference type="ARBA" id="ARBA00022741"/>
    </source>
</evidence>
<dbReference type="CDD" id="cd19481">
    <property type="entry name" value="RecA-like_protease"/>
    <property type="match status" value="1"/>
</dbReference>
<dbReference type="InterPro" id="IPR003593">
    <property type="entry name" value="AAA+_ATPase"/>
</dbReference>
<dbReference type="OrthoDB" id="7438987at2"/>
<reference evidence="5 6" key="1">
    <citation type="submission" date="2012-02" db="EMBL/GenBank/DDBJ databases">
        <title>Improved High-Quality Draft Sequence of Rhizobium leguminosarum bv. trifolii WSM597.</title>
        <authorList>
            <consortium name="US DOE Joint Genome Institute"/>
            <person name="Lucas S."/>
            <person name="Han J."/>
            <person name="Lapidus A."/>
            <person name="Cheng J.-F."/>
            <person name="Goodwin L."/>
            <person name="Pitluck S."/>
            <person name="Peters L."/>
            <person name="Ovchinnikova G."/>
            <person name="Held B."/>
            <person name="Detter J.C."/>
            <person name="Han C."/>
            <person name="Tapia R."/>
            <person name="Land M."/>
            <person name="Hauser L."/>
            <person name="Kyrpides N."/>
            <person name="Ivanova N."/>
            <person name="Pagani I."/>
            <person name="Brau L."/>
            <person name="Yates R."/>
            <person name="O'Hara G."/>
            <person name="Rui T."/>
            <person name="Howieson J."/>
            <person name="Reeve W."/>
            <person name="Woyke T."/>
        </authorList>
    </citation>
    <scope>NUCLEOTIDE SEQUENCE [LARGE SCALE GENOMIC DNA]</scope>
    <source>
        <strain evidence="5 6">WSM597</strain>
    </source>
</reference>
<dbReference type="Gene3D" id="3.40.50.300">
    <property type="entry name" value="P-loop containing nucleotide triphosphate hydrolases"/>
    <property type="match status" value="1"/>
</dbReference>
<name>I9N7K3_RHILT</name>
<organism evidence="5 6">
    <name type="scientific">Rhizobium leguminosarum bv. trifolii WSM597</name>
    <dbReference type="NCBI Taxonomy" id="754764"/>
    <lineage>
        <taxon>Bacteria</taxon>
        <taxon>Pseudomonadati</taxon>
        <taxon>Pseudomonadota</taxon>
        <taxon>Alphaproteobacteria</taxon>
        <taxon>Hyphomicrobiales</taxon>
        <taxon>Rhizobiaceae</taxon>
        <taxon>Rhizobium/Agrobacterium group</taxon>
        <taxon>Rhizobium</taxon>
    </lineage>
</organism>
<evidence type="ECO:0000313" key="5">
    <source>
        <dbReference type="EMBL" id="EJB03864.1"/>
    </source>
</evidence>
<accession>I9N7K3</accession>
<dbReference type="SMART" id="SM00382">
    <property type="entry name" value="AAA"/>
    <property type="match status" value="1"/>
</dbReference>
<dbReference type="PANTHER" id="PTHR23073">
    <property type="entry name" value="26S PROTEASOME REGULATORY SUBUNIT"/>
    <property type="match status" value="1"/>
</dbReference>
<comment type="similarity">
    <text evidence="1">Belongs to the AAA ATPase family.</text>
</comment>
<dbReference type="GO" id="GO:0005524">
    <property type="term" value="F:ATP binding"/>
    <property type="evidence" value="ECO:0007669"/>
    <property type="project" value="UniProtKB-KW"/>
</dbReference>
<dbReference type="SUPFAM" id="SSF52540">
    <property type="entry name" value="P-loop containing nucleoside triphosphate hydrolases"/>
    <property type="match status" value="1"/>
</dbReference>
<keyword evidence="3" id="KW-0067">ATP-binding</keyword>
<protein>
    <submittedName>
        <fullName evidence="5">AAA+ family ATPase</fullName>
    </submittedName>
</protein>
<dbReference type="InterPro" id="IPR027417">
    <property type="entry name" value="P-loop_NTPase"/>
</dbReference>
<dbReference type="Pfam" id="PF00004">
    <property type="entry name" value="AAA"/>
    <property type="match status" value="1"/>
</dbReference>
<dbReference type="AlphaFoldDB" id="I9N7K3"/>
<evidence type="ECO:0000256" key="1">
    <source>
        <dbReference type="ARBA" id="ARBA00006914"/>
    </source>
</evidence>
<evidence type="ECO:0000256" key="3">
    <source>
        <dbReference type="ARBA" id="ARBA00022840"/>
    </source>
</evidence>
<dbReference type="InterPro" id="IPR003959">
    <property type="entry name" value="ATPase_AAA_core"/>
</dbReference>
<dbReference type="InterPro" id="IPR050221">
    <property type="entry name" value="26S_Proteasome_ATPase"/>
</dbReference>
<evidence type="ECO:0000313" key="6">
    <source>
        <dbReference type="Proteomes" id="UP000005092"/>
    </source>
</evidence>
<gene>
    <name evidence="5" type="ORF">Rleg9DRAFT_2708</name>
</gene>
<dbReference type="HOGENOM" id="CLU_000688_25_1_5"/>
<keyword evidence="2" id="KW-0547">Nucleotide-binding</keyword>
<feature type="domain" description="AAA+ ATPase" evidence="4">
    <location>
        <begin position="126"/>
        <end position="258"/>
    </location>
</feature>
<dbReference type="GO" id="GO:0016887">
    <property type="term" value="F:ATP hydrolysis activity"/>
    <property type="evidence" value="ECO:0007669"/>
    <property type="project" value="InterPro"/>
</dbReference>
<dbReference type="RefSeq" id="WP_003588065.1">
    <property type="nucleotide sequence ID" value="NZ_JH719381.1"/>
</dbReference>
<sequence>MTKTDESDIKGDFIVHLARLGMAGKSGDVQAYVRRIAKKLSKADAALTDSLTDLLSNQPAAPNAMREATAGFVPVDSDSRLALLRQEFPVSLEVDPILDADIAEQLEQIIAERQNLSSLEKAGLPPTRTVLFSGPPGVGKTMSARWIAKRLKRPLLTLDLATVMSSFLGKTGANIRLVLDYAKSIDCVLLLDELDAIAKKRDDDGDVGELKRLVTVLLQEIDEWPSRSLLVAATNHAELLDPAVWRRFDDVVVFPLPDSQTRAQVISVAFDRDANAIQPLLNTLADLWEGKSSSDITRLARWIRRRTVIGKVPMEEALLETIGRDLKLAPASDRKKLLPLLAGLDIADRRISAATGISRDTLRKYRTGNAPKISSDMEDDD</sequence>
<dbReference type="EMBL" id="JH719381">
    <property type="protein sequence ID" value="EJB03864.1"/>
    <property type="molecule type" value="Genomic_DNA"/>
</dbReference>